<feature type="transmembrane region" description="Helical" evidence="2">
    <location>
        <begin position="27"/>
        <end position="44"/>
    </location>
</feature>
<feature type="compositionally biased region" description="Low complexity" evidence="1">
    <location>
        <begin position="240"/>
        <end position="252"/>
    </location>
</feature>
<name>A0A316WB76_9BASI</name>
<keyword evidence="2" id="KW-0472">Membrane</keyword>
<dbReference type="GeneID" id="37032947"/>
<proteinExistence type="predicted"/>
<accession>A0A316WB76</accession>
<feature type="compositionally biased region" description="Basic and acidic residues" evidence="1">
    <location>
        <begin position="325"/>
        <end position="334"/>
    </location>
</feature>
<feature type="compositionally biased region" description="Basic and acidic residues" evidence="1">
    <location>
        <begin position="202"/>
        <end position="219"/>
    </location>
</feature>
<feature type="region of interest" description="Disordered" evidence="1">
    <location>
        <begin position="309"/>
        <end position="334"/>
    </location>
</feature>
<sequence length="490" mass="54402">MTARNEALGGSDSTSPISKQRRWFRRMVLTGLYASLLPLILFILRKHDLSSIQKEIARKVIWDPAPSTGTMMEKRAYDIHGNWLPVEINWNDRVSQSTHQNAITSAVNSWARNNEPTMKAFTLLHGFRPGKGKRLTTEADPRTPMFAMGIAYDHQGYPLKTPFKTAPGHNPKEYVVYPEAGRRWTYERSNLRVDLTPAGRLPDGHFPSEDRGRAHDRPTKFPLRGQRRSDKNPFTLTHTGAAEGFAAQAQPALSSLPDRSSTRLRPFSKDVSPSKQVGPSARPQVASQFNDEVNANQTPKSIRLFGAEVSHGSHSGPAGPQKKVHAAENDDKAPAPKRIRLFGTDLHAYEGGDAPAHHANRRSLLADESVMRRNGAALEETGRGIKTAPLLRRALPKELASASEQAVISEPVQVTFHQAIEGDYQRNAIRHAVQHFKENHAPELHKIKRFSAGSLAGKVGLQGWTGVRTRPSAQRRRESLAWPQSHTGRG</sequence>
<keyword evidence="2" id="KW-0812">Transmembrane</keyword>
<protein>
    <submittedName>
        <fullName evidence="3">Uncharacterized protein</fullName>
    </submittedName>
</protein>
<feature type="region of interest" description="Disordered" evidence="1">
    <location>
        <begin position="195"/>
        <end position="292"/>
    </location>
</feature>
<dbReference type="Proteomes" id="UP000245783">
    <property type="component" value="Unassembled WGS sequence"/>
</dbReference>
<gene>
    <name evidence="3" type="ORF">IE81DRAFT_225</name>
</gene>
<evidence type="ECO:0000313" key="3">
    <source>
        <dbReference type="EMBL" id="PWN46218.1"/>
    </source>
</evidence>
<feature type="region of interest" description="Disordered" evidence="1">
    <location>
        <begin position="466"/>
        <end position="490"/>
    </location>
</feature>
<dbReference type="InParanoid" id="A0A316WB76"/>
<dbReference type="RefSeq" id="XP_025373378.1">
    <property type="nucleotide sequence ID" value="XM_025511077.1"/>
</dbReference>
<keyword evidence="4" id="KW-1185">Reference proteome</keyword>
<reference evidence="3 4" key="1">
    <citation type="journal article" date="2018" name="Mol. Biol. Evol.">
        <title>Broad Genomic Sampling Reveals a Smut Pathogenic Ancestry of the Fungal Clade Ustilaginomycotina.</title>
        <authorList>
            <person name="Kijpornyongpan T."/>
            <person name="Mondo S.J."/>
            <person name="Barry K."/>
            <person name="Sandor L."/>
            <person name="Lee J."/>
            <person name="Lipzen A."/>
            <person name="Pangilinan J."/>
            <person name="LaButti K."/>
            <person name="Hainaut M."/>
            <person name="Henrissat B."/>
            <person name="Grigoriev I.V."/>
            <person name="Spatafora J.W."/>
            <person name="Aime M.C."/>
        </authorList>
    </citation>
    <scope>NUCLEOTIDE SEQUENCE [LARGE SCALE GENOMIC DNA]</scope>
    <source>
        <strain evidence="3 4">MCA 4658</strain>
    </source>
</reference>
<evidence type="ECO:0000256" key="2">
    <source>
        <dbReference type="SAM" id="Phobius"/>
    </source>
</evidence>
<keyword evidence="2" id="KW-1133">Transmembrane helix</keyword>
<evidence type="ECO:0000256" key="1">
    <source>
        <dbReference type="SAM" id="MobiDB-lite"/>
    </source>
</evidence>
<dbReference type="EMBL" id="KZ819351">
    <property type="protein sequence ID" value="PWN46218.1"/>
    <property type="molecule type" value="Genomic_DNA"/>
</dbReference>
<dbReference type="AlphaFoldDB" id="A0A316WB76"/>
<evidence type="ECO:0000313" key="4">
    <source>
        <dbReference type="Proteomes" id="UP000245783"/>
    </source>
</evidence>
<organism evidence="3 4">
    <name type="scientific">Ceraceosorus guamensis</name>
    <dbReference type="NCBI Taxonomy" id="1522189"/>
    <lineage>
        <taxon>Eukaryota</taxon>
        <taxon>Fungi</taxon>
        <taxon>Dikarya</taxon>
        <taxon>Basidiomycota</taxon>
        <taxon>Ustilaginomycotina</taxon>
        <taxon>Exobasidiomycetes</taxon>
        <taxon>Ceraceosorales</taxon>
        <taxon>Ceraceosoraceae</taxon>
        <taxon>Ceraceosorus</taxon>
    </lineage>
</organism>